<dbReference type="AlphaFoldDB" id="A0A0V0YUL1"/>
<evidence type="ECO:0000313" key="2">
    <source>
        <dbReference type="Proteomes" id="UP000054783"/>
    </source>
</evidence>
<dbReference type="Proteomes" id="UP000054783">
    <property type="component" value="Unassembled WGS sequence"/>
</dbReference>
<comment type="caution">
    <text evidence="1">The sequence shown here is derived from an EMBL/GenBank/DDBJ whole genome shotgun (WGS) entry which is preliminary data.</text>
</comment>
<gene>
    <name evidence="1" type="ORF">T12_9227</name>
</gene>
<proteinExistence type="predicted"/>
<dbReference type="EMBL" id="JYDQ01002287">
    <property type="protein sequence ID" value="KRY04004.1"/>
    <property type="molecule type" value="Genomic_DNA"/>
</dbReference>
<protein>
    <submittedName>
        <fullName evidence="1">Uncharacterized protein</fullName>
    </submittedName>
</protein>
<organism evidence="1 2">
    <name type="scientific">Trichinella patagoniensis</name>
    <dbReference type="NCBI Taxonomy" id="990121"/>
    <lineage>
        <taxon>Eukaryota</taxon>
        <taxon>Metazoa</taxon>
        <taxon>Ecdysozoa</taxon>
        <taxon>Nematoda</taxon>
        <taxon>Enoplea</taxon>
        <taxon>Dorylaimia</taxon>
        <taxon>Trichinellida</taxon>
        <taxon>Trichinellidae</taxon>
        <taxon>Trichinella</taxon>
    </lineage>
</organism>
<accession>A0A0V0YUL1</accession>
<evidence type="ECO:0000313" key="1">
    <source>
        <dbReference type="EMBL" id="KRY04004.1"/>
    </source>
</evidence>
<name>A0A0V0YUL1_9BILA</name>
<reference evidence="1 2" key="1">
    <citation type="submission" date="2015-01" db="EMBL/GenBank/DDBJ databases">
        <title>Evolution of Trichinella species and genotypes.</title>
        <authorList>
            <person name="Korhonen P.K."/>
            <person name="Edoardo P."/>
            <person name="Giuseppe L.R."/>
            <person name="Gasser R.B."/>
        </authorList>
    </citation>
    <scope>NUCLEOTIDE SEQUENCE [LARGE SCALE GENOMIC DNA]</scope>
    <source>
        <strain evidence="1">ISS2496</strain>
    </source>
</reference>
<keyword evidence="2" id="KW-1185">Reference proteome</keyword>
<sequence length="54" mass="6224">MAKSFLKKYISALPSRGVNKIKQRNNIKIEEHAECLHFTLYPTCAHFITVHKPA</sequence>